<dbReference type="Pfam" id="PF01119">
    <property type="entry name" value="DNA_mis_repair"/>
    <property type="match status" value="1"/>
</dbReference>
<evidence type="ECO:0000313" key="9">
    <source>
        <dbReference type="Proteomes" id="UP000001660"/>
    </source>
</evidence>
<dbReference type="InterPro" id="IPR020568">
    <property type="entry name" value="Ribosomal_Su5_D2-typ_SF"/>
</dbReference>
<dbReference type="SUPFAM" id="SSF118116">
    <property type="entry name" value="DNA mismatch repair protein MutL"/>
    <property type="match status" value="1"/>
</dbReference>
<dbReference type="HOGENOM" id="CLU_004131_4_2_0"/>
<dbReference type="InterPro" id="IPR014762">
    <property type="entry name" value="DNA_mismatch_repair_CS"/>
</dbReference>
<dbReference type="GO" id="GO:0006298">
    <property type="term" value="P:mismatch repair"/>
    <property type="evidence" value="ECO:0007669"/>
    <property type="project" value="UniProtKB-UniRule"/>
</dbReference>
<dbReference type="AlphaFoldDB" id="D8PIF6"/>
<evidence type="ECO:0000256" key="4">
    <source>
        <dbReference type="ARBA" id="ARBA00023204"/>
    </source>
</evidence>
<dbReference type="GO" id="GO:0140664">
    <property type="term" value="F:ATP-dependent DNA damage sensor activity"/>
    <property type="evidence" value="ECO:0007669"/>
    <property type="project" value="InterPro"/>
</dbReference>
<evidence type="ECO:0000259" key="6">
    <source>
        <dbReference type="SMART" id="SM00853"/>
    </source>
</evidence>
<feature type="domain" description="MutL C-terminal dimerisation" evidence="6">
    <location>
        <begin position="413"/>
        <end position="556"/>
    </location>
</feature>
<comment type="similarity">
    <text evidence="1 5">Belongs to the DNA mismatch repair MutL/HexB family.</text>
</comment>
<dbReference type="InterPro" id="IPR042121">
    <property type="entry name" value="MutL_C_regsub"/>
</dbReference>
<dbReference type="CDD" id="cd16926">
    <property type="entry name" value="HATPase_MutL-MLH-PMS-like"/>
    <property type="match status" value="1"/>
</dbReference>
<name>D8PIF6_9BACT</name>
<evidence type="ECO:0000256" key="1">
    <source>
        <dbReference type="ARBA" id="ARBA00006082"/>
    </source>
</evidence>
<dbReference type="GO" id="GO:0005524">
    <property type="term" value="F:ATP binding"/>
    <property type="evidence" value="ECO:0007669"/>
    <property type="project" value="InterPro"/>
</dbReference>
<dbReference type="GO" id="GO:0030983">
    <property type="term" value="F:mismatched DNA binding"/>
    <property type="evidence" value="ECO:0007669"/>
    <property type="project" value="InterPro"/>
</dbReference>
<dbReference type="PANTHER" id="PTHR10073:SF12">
    <property type="entry name" value="DNA MISMATCH REPAIR PROTEIN MLH1"/>
    <property type="match status" value="1"/>
</dbReference>
<evidence type="ECO:0000256" key="3">
    <source>
        <dbReference type="ARBA" id="ARBA00022763"/>
    </source>
</evidence>
<dbReference type="InterPro" id="IPR014721">
    <property type="entry name" value="Ribsml_uS5_D2-typ_fold_subgr"/>
</dbReference>
<dbReference type="Pfam" id="PF08676">
    <property type="entry name" value="MutL_C"/>
    <property type="match status" value="1"/>
</dbReference>
<dbReference type="GO" id="GO:0032300">
    <property type="term" value="C:mismatch repair complex"/>
    <property type="evidence" value="ECO:0007669"/>
    <property type="project" value="InterPro"/>
</dbReference>
<dbReference type="InterPro" id="IPR037198">
    <property type="entry name" value="MutL_C_sf"/>
</dbReference>
<accession>D8PIF6</accession>
<dbReference type="PANTHER" id="PTHR10073">
    <property type="entry name" value="DNA MISMATCH REPAIR PROTEIN MLH, PMS, MUTL"/>
    <property type="match status" value="1"/>
</dbReference>
<protein>
    <recommendedName>
        <fullName evidence="2 5">DNA mismatch repair protein MutL</fullName>
    </recommendedName>
</protein>
<dbReference type="eggNOG" id="COG0323">
    <property type="taxonomic scope" value="Bacteria"/>
</dbReference>
<dbReference type="Gene3D" id="3.30.1540.20">
    <property type="entry name" value="MutL, C-terminal domain, dimerisation subdomain"/>
    <property type="match status" value="1"/>
</dbReference>
<dbReference type="FunFam" id="3.30.565.10:FF:000003">
    <property type="entry name" value="DNA mismatch repair endonuclease MutL"/>
    <property type="match status" value="1"/>
</dbReference>
<dbReference type="Gene3D" id="3.30.1370.100">
    <property type="entry name" value="MutL, C-terminal domain, regulatory subdomain"/>
    <property type="match status" value="1"/>
</dbReference>
<dbReference type="CDD" id="cd00782">
    <property type="entry name" value="MutL_Trans"/>
    <property type="match status" value="1"/>
</dbReference>
<evidence type="ECO:0000256" key="5">
    <source>
        <dbReference type="HAMAP-Rule" id="MF_00149"/>
    </source>
</evidence>
<dbReference type="Gene3D" id="3.30.565.10">
    <property type="entry name" value="Histidine kinase-like ATPase, C-terminal domain"/>
    <property type="match status" value="1"/>
</dbReference>
<organism evidence="8 9">
    <name type="scientific">Nitrospira defluvii</name>
    <dbReference type="NCBI Taxonomy" id="330214"/>
    <lineage>
        <taxon>Bacteria</taxon>
        <taxon>Pseudomonadati</taxon>
        <taxon>Nitrospirota</taxon>
        <taxon>Nitrospiria</taxon>
        <taxon>Nitrospirales</taxon>
        <taxon>Nitrospiraceae</taxon>
        <taxon>Nitrospira</taxon>
    </lineage>
</organism>
<proteinExistence type="inferred from homology"/>
<dbReference type="InterPro" id="IPR038973">
    <property type="entry name" value="MutL/Mlh/Pms-like"/>
</dbReference>
<evidence type="ECO:0000313" key="8">
    <source>
        <dbReference type="EMBL" id="CBK43043.1"/>
    </source>
</evidence>
<dbReference type="InterPro" id="IPR036890">
    <property type="entry name" value="HATPase_C_sf"/>
</dbReference>
<dbReference type="SMART" id="SM01340">
    <property type="entry name" value="DNA_mis_repair"/>
    <property type="match status" value="1"/>
</dbReference>
<dbReference type="InterPro" id="IPR002099">
    <property type="entry name" value="MutL/Mlh/PMS"/>
</dbReference>
<dbReference type="InterPro" id="IPR042120">
    <property type="entry name" value="MutL_C_dimsub"/>
</dbReference>
<dbReference type="Pfam" id="PF13589">
    <property type="entry name" value="HATPase_c_3"/>
    <property type="match status" value="1"/>
</dbReference>
<sequence length="599" mass="65258">MDIASSVGKIQVLPSDVIGRIAAGEVVERPAAVVKELVENSLDAGSSTITVEVKDGGLGLIRVTDDGEGMSRRDASLAFERHATSKLQSDQQLGAIRTMGFRGEALPSIAAVSKVRLTTLSRQEQVGTQLWLTAGTITRVEDAAAIPGTSIEVLELFYNTPARRKFLKSTTTEFSHISHVVQQAALASPQVHMRLIHNGYEVFALPAVPSPRDRVLQVYRAAFGDRALAVDVQQNGLSLKGFIIDPVRARAGRTPQELFVNRRPIKNSTVQHAVVDGYSSFLAKGHAPLFVLFLDVEPQRVDVNVHPTKREVRFADNEQIHQLVRSAVRHTLGRAHIESSMAGAAHAHPDGNGVSHAATSVEEAGVEPTGLSYPPFARVNVPVPSTPSAENQTSFVREGAMPYQAGEAVDIVPLGQMHRTYVIAQVGDELQVIDQHTAHERVLFERLLRAWQGKSLPSQPLLLPEPLELPVQQALILQRHLAELERLGLLIEPFGPSSFLIRSLPVMLGHPDLAALVQDLIDDLEQWDSISSLETKVKPILASLACHGAVRAGRAMVLPEIKQLAQDWVAEGSIMTCPHGRRVAFRLSGDELARLFDRA</sequence>
<evidence type="ECO:0000256" key="2">
    <source>
        <dbReference type="ARBA" id="ARBA00021975"/>
    </source>
</evidence>
<keyword evidence="4 5" id="KW-0234">DNA repair</keyword>
<dbReference type="Gene3D" id="3.30.230.10">
    <property type="match status" value="1"/>
</dbReference>
<dbReference type="EMBL" id="FP929003">
    <property type="protein sequence ID" value="CBK43043.1"/>
    <property type="molecule type" value="Genomic_DNA"/>
</dbReference>
<dbReference type="GO" id="GO:0016887">
    <property type="term" value="F:ATP hydrolysis activity"/>
    <property type="evidence" value="ECO:0007669"/>
    <property type="project" value="InterPro"/>
</dbReference>
<dbReference type="STRING" id="330214.NIDE3356"/>
<gene>
    <name evidence="5 8" type="primary">mutL</name>
    <name evidence="8" type="ORF">NIDE3356</name>
</gene>
<dbReference type="InterPro" id="IPR014790">
    <property type="entry name" value="MutL_C"/>
</dbReference>
<dbReference type="InterPro" id="IPR020667">
    <property type="entry name" value="DNA_mismatch_repair_MutL"/>
</dbReference>
<dbReference type="OrthoDB" id="9763467at2"/>
<comment type="function">
    <text evidence="5">This protein is involved in the repair of mismatches in DNA. It is required for dam-dependent methyl-directed DNA mismatch repair. May act as a 'molecular matchmaker', a protein that promotes the formation of a stable complex between two or more DNA-binding proteins in an ATP-dependent manner without itself being part of a final effector complex.</text>
</comment>
<evidence type="ECO:0000259" key="7">
    <source>
        <dbReference type="SMART" id="SM01340"/>
    </source>
</evidence>
<dbReference type="SMART" id="SM00853">
    <property type="entry name" value="MutL_C"/>
    <property type="match status" value="1"/>
</dbReference>
<dbReference type="KEGG" id="nde:NIDE3356"/>
<keyword evidence="3 5" id="KW-0227">DNA damage</keyword>
<keyword evidence="9" id="KW-1185">Reference proteome</keyword>
<dbReference type="HAMAP" id="MF_00149">
    <property type="entry name" value="DNA_mis_repair"/>
    <property type="match status" value="1"/>
</dbReference>
<dbReference type="Proteomes" id="UP000001660">
    <property type="component" value="Chromosome"/>
</dbReference>
<dbReference type="InterPro" id="IPR013507">
    <property type="entry name" value="DNA_mismatch_S5_2-like"/>
</dbReference>
<feature type="domain" description="DNA mismatch repair protein S5" evidence="7">
    <location>
        <begin position="215"/>
        <end position="333"/>
    </location>
</feature>
<dbReference type="PROSITE" id="PS00058">
    <property type="entry name" value="DNA_MISMATCH_REPAIR_1"/>
    <property type="match status" value="1"/>
</dbReference>
<reference evidence="8 9" key="1">
    <citation type="journal article" date="2010" name="Proc. Natl. Acad. Sci. U.S.A.">
        <title>A Nitrospira metagenome illuminates the physiology and evolution of globally important nitrite-oxidizing bacteria.</title>
        <authorList>
            <person name="Lucker S."/>
            <person name="Wagner M."/>
            <person name="Maixner F."/>
            <person name="Pelletier E."/>
            <person name="Koch H."/>
            <person name="Vacherie B."/>
            <person name="Rattei T."/>
            <person name="Sinninghe Damste J."/>
            <person name="Spieck E."/>
            <person name="Le Paslier D."/>
            <person name="Daims H."/>
        </authorList>
    </citation>
    <scope>NUCLEOTIDE SEQUENCE [LARGE SCALE GENOMIC DNA]</scope>
</reference>
<dbReference type="SUPFAM" id="SSF54211">
    <property type="entry name" value="Ribosomal protein S5 domain 2-like"/>
    <property type="match status" value="1"/>
</dbReference>
<dbReference type="NCBIfam" id="TIGR00585">
    <property type="entry name" value="mutl"/>
    <property type="match status" value="1"/>
</dbReference>
<dbReference type="SUPFAM" id="SSF55874">
    <property type="entry name" value="ATPase domain of HSP90 chaperone/DNA topoisomerase II/histidine kinase"/>
    <property type="match status" value="1"/>
</dbReference>